<reference evidence="1" key="1">
    <citation type="submission" date="2021-06" db="EMBL/GenBank/DDBJ databases">
        <authorList>
            <person name="Kallberg Y."/>
            <person name="Tangrot J."/>
            <person name="Rosling A."/>
        </authorList>
    </citation>
    <scope>NUCLEOTIDE SEQUENCE</scope>
    <source>
        <strain evidence="1">AZ414A</strain>
    </source>
</reference>
<dbReference type="EMBL" id="CAJVPK010000501">
    <property type="protein sequence ID" value="CAG8518719.1"/>
    <property type="molecule type" value="Genomic_DNA"/>
</dbReference>
<proteinExistence type="predicted"/>
<evidence type="ECO:0000313" key="1">
    <source>
        <dbReference type="EMBL" id="CAG8518719.1"/>
    </source>
</evidence>
<dbReference type="GO" id="GO:0016538">
    <property type="term" value="F:cyclin-dependent protein serine/threonine kinase regulator activity"/>
    <property type="evidence" value="ECO:0007669"/>
    <property type="project" value="TreeGrafter"/>
</dbReference>
<dbReference type="PANTHER" id="PTHR15615:SF27">
    <property type="entry name" value="PHO85 CYCLIN CLG1"/>
    <property type="match status" value="1"/>
</dbReference>
<keyword evidence="2" id="KW-1185">Reference proteome</keyword>
<dbReference type="OrthoDB" id="244495at2759"/>
<dbReference type="GO" id="GO:0005634">
    <property type="term" value="C:nucleus"/>
    <property type="evidence" value="ECO:0007669"/>
    <property type="project" value="TreeGrafter"/>
</dbReference>
<evidence type="ECO:0000313" key="2">
    <source>
        <dbReference type="Proteomes" id="UP000789706"/>
    </source>
</evidence>
<name>A0A9N9A5X2_9GLOM</name>
<dbReference type="InterPro" id="IPR013922">
    <property type="entry name" value="Cyclin_PHO80-like"/>
</dbReference>
<dbReference type="Proteomes" id="UP000789706">
    <property type="component" value="Unassembled WGS sequence"/>
</dbReference>
<sequence>MQNNKRTTSSTAALAVLSANIVSKMWNLKKEGSSESAKISFKKFCAKIISKSQISDDTIFLSLKYVQRYIKKGNNIDFTNEYQLFSIALMLAHKWHNDEVYTNKVWSEILYISQADIDALEISFLKSLDFKMHVTKEKYNFWLNCVRSCHRTGKREYLFTKRHEKMDKSLSPLPKSVFNYDAKGYDKIEKSITEEQGKTFSDWMLNEMFIDYWNKAYNITNLLIGEQFSVSTNTDTYTPRTFSCYGRKLTLFSCDDS</sequence>
<dbReference type="Pfam" id="PF08613">
    <property type="entry name" value="Cyclin"/>
    <property type="match status" value="1"/>
</dbReference>
<organism evidence="1 2">
    <name type="scientific">Diversispora eburnea</name>
    <dbReference type="NCBI Taxonomy" id="1213867"/>
    <lineage>
        <taxon>Eukaryota</taxon>
        <taxon>Fungi</taxon>
        <taxon>Fungi incertae sedis</taxon>
        <taxon>Mucoromycota</taxon>
        <taxon>Glomeromycotina</taxon>
        <taxon>Glomeromycetes</taxon>
        <taxon>Diversisporales</taxon>
        <taxon>Diversisporaceae</taxon>
        <taxon>Diversispora</taxon>
    </lineage>
</organism>
<gene>
    <name evidence="1" type="ORF">DEBURN_LOCUS5549</name>
</gene>
<protein>
    <submittedName>
        <fullName evidence="1">7450_t:CDS:1</fullName>
    </submittedName>
</protein>
<dbReference type="SUPFAM" id="SSF47954">
    <property type="entry name" value="Cyclin-like"/>
    <property type="match status" value="1"/>
</dbReference>
<dbReference type="CDD" id="cd20557">
    <property type="entry name" value="CYCLIN_ScPCL1-like"/>
    <property type="match status" value="1"/>
</dbReference>
<dbReference type="InterPro" id="IPR036915">
    <property type="entry name" value="Cyclin-like_sf"/>
</dbReference>
<dbReference type="GO" id="GO:0000307">
    <property type="term" value="C:cyclin-dependent protein kinase holoenzyme complex"/>
    <property type="evidence" value="ECO:0007669"/>
    <property type="project" value="TreeGrafter"/>
</dbReference>
<dbReference type="Gene3D" id="1.10.472.10">
    <property type="entry name" value="Cyclin-like"/>
    <property type="match status" value="1"/>
</dbReference>
<dbReference type="AlphaFoldDB" id="A0A9N9A5X2"/>
<accession>A0A9N9A5X2</accession>
<comment type="caution">
    <text evidence="1">The sequence shown here is derived from an EMBL/GenBank/DDBJ whole genome shotgun (WGS) entry which is preliminary data.</text>
</comment>
<dbReference type="GO" id="GO:0019901">
    <property type="term" value="F:protein kinase binding"/>
    <property type="evidence" value="ECO:0007669"/>
    <property type="project" value="InterPro"/>
</dbReference>
<dbReference type="PANTHER" id="PTHR15615">
    <property type="match status" value="1"/>
</dbReference>